<dbReference type="RefSeq" id="WP_067765099.1">
    <property type="nucleotide sequence ID" value="NZ_CP183909.1"/>
</dbReference>
<keyword evidence="1" id="KW-0812">Transmembrane</keyword>
<evidence type="ECO:0000313" key="2">
    <source>
        <dbReference type="EMBL" id="OBX28098.1"/>
    </source>
</evidence>
<gene>
    <name evidence="2" type="ORF">A9J31_05905</name>
</gene>
<comment type="caution">
    <text evidence="2">The sequence shown here is derived from an EMBL/GenBank/DDBJ whole genome shotgun (WGS) entry which is preliminary data.</text>
</comment>
<keyword evidence="1" id="KW-1133">Transmembrane helix</keyword>
<dbReference type="STRING" id="1443941.A9J31_05905"/>
<feature type="transmembrane region" description="Helical" evidence="1">
    <location>
        <begin position="6"/>
        <end position="23"/>
    </location>
</feature>
<keyword evidence="3" id="KW-1185">Reference proteome</keyword>
<dbReference type="InterPro" id="IPR021856">
    <property type="entry name" value="DUF3465"/>
</dbReference>
<reference evidence="3" key="1">
    <citation type="submission" date="2016-06" db="EMBL/GenBank/DDBJ databases">
        <authorList>
            <person name="Radolfova-Krizova L."/>
            <person name="Nemec A."/>
        </authorList>
    </citation>
    <scope>NUCLEOTIDE SEQUENCE [LARGE SCALE GENOMIC DNA]</scope>
    <source>
        <strain evidence="3">ANC 4275</strain>
    </source>
</reference>
<evidence type="ECO:0000256" key="1">
    <source>
        <dbReference type="SAM" id="Phobius"/>
    </source>
</evidence>
<dbReference type="Proteomes" id="UP000185753">
    <property type="component" value="Unassembled WGS sequence"/>
</dbReference>
<accession>A0A1A7R9E4</accession>
<organism evidence="2 3">
    <name type="scientific">Acinetobacter gandensis</name>
    <dbReference type="NCBI Taxonomy" id="1443941"/>
    <lineage>
        <taxon>Bacteria</taxon>
        <taxon>Pseudomonadati</taxon>
        <taxon>Pseudomonadota</taxon>
        <taxon>Gammaproteobacteria</taxon>
        <taxon>Moraxellales</taxon>
        <taxon>Moraxellaceae</taxon>
        <taxon>Acinetobacter</taxon>
    </lineage>
</organism>
<dbReference type="EMBL" id="LZDS01000026">
    <property type="protein sequence ID" value="OBX28098.1"/>
    <property type="molecule type" value="Genomic_DNA"/>
</dbReference>
<dbReference type="Pfam" id="PF11948">
    <property type="entry name" value="DUF3465"/>
    <property type="match status" value="1"/>
</dbReference>
<evidence type="ECO:0008006" key="4">
    <source>
        <dbReference type="Google" id="ProtNLM"/>
    </source>
</evidence>
<proteinExistence type="predicted"/>
<protein>
    <recommendedName>
        <fullName evidence="4">DUF3465 domain-containing protein</fullName>
    </recommendedName>
</protein>
<dbReference type="OrthoDB" id="195616at2"/>
<name>A0A1A7R9E4_9GAMM</name>
<sequence length="168" mass="18682">MANKTNLTIGGVIVALVAAYYGIDLQQQKTENVQATVHDTPKASTDVTTQQIEEKVTHGTELIAQAYSKKLSNVQVEGSGKVIAVLRDDNEGSRHQKFLLELSNRQTLLVAHNIDLAPRIDSLNKGDTVQFYGEYEYSDKGGVMHWTHHDPNGRHADGWLKHNGKTYQ</sequence>
<dbReference type="AlphaFoldDB" id="A0A1A7R9E4"/>
<keyword evidence="1" id="KW-0472">Membrane</keyword>
<evidence type="ECO:0000313" key="3">
    <source>
        <dbReference type="Proteomes" id="UP000185753"/>
    </source>
</evidence>